<accession>A0AAN9FMQ0</accession>
<dbReference type="GO" id="GO:0035251">
    <property type="term" value="F:UDP-glucosyltransferase activity"/>
    <property type="evidence" value="ECO:0007669"/>
    <property type="project" value="InterPro"/>
</dbReference>
<evidence type="ECO:0000313" key="2">
    <source>
        <dbReference type="Proteomes" id="UP001372338"/>
    </source>
</evidence>
<reference evidence="1 2" key="1">
    <citation type="submission" date="2024-01" db="EMBL/GenBank/DDBJ databases">
        <title>The genomes of 5 underutilized Papilionoideae crops provide insights into root nodulation and disease resistanc.</title>
        <authorList>
            <person name="Yuan L."/>
        </authorList>
    </citation>
    <scope>NUCLEOTIDE SEQUENCE [LARGE SCALE GENOMIC DNA]</scope>
    <source>
        <strain evidence="1">ZHUSHIDOU_FW_LH</strain>
        <tissue evidence="1">Leaf</tissue>
    </source>
</reference>
<proteinExistence type="predicted"/>
<dbReference type="PANTHER" id="PTHR48049:SF1">
    <property type="entry name" value="UDP-GLYCOSYLTRANSFERASE SUPERFAMILY PROTEIN"/>
    <property type="match status" value="1"/>
</dbReference>
<evidence type="ECO:0000313" key="1">
    <source>
        <dbReference type="EMBL" id="KAK7274803.1"/>
    </source>
</evidence>
<keyword evidence="2" id="KW-1185">Reference proteome</keyword>
<dbReference type="InterPro" id="IPR050481">
    <property type="entry name" value="UDP-glycosyltransf_plant"/>
</dbReference>
<dbReference type="AlphaFoldDB" id="A0AAN9FMQ0"/>
<dbReference type="EMBL" id="JAYWIO010000003">
    <property type="protein sequence ID" value="KAK7274803.1"/>
    <property type="molecule type" value="Genomic_DNA"/>
</dbReference>
<name>A0AAN9FMQ0_CROPI</name>
<dbReference type="Proteomes" id="UP001372338">
    <property type="component" value="Unassembled WGS sequence"/>
</dbReference>
<comment type="caution">
    <text evidence="1">The sequence shown here is derived from an EMBL/GenBank/DDBJ whole genome shotgun (WGS) entry which is preliminary data.</text>
</comment>
<dbReference type="SUPFAM" id="SSF53756">
    <property type="entry name" value="UDP-Glycosyltransferase/glycogen phosphorylase"/>
    <property type="match status" value="2"/>
</dbReference>
<dbReference type="PANTHER" id="PTHR48049">
    <property type="entry name" value="GLYCOSYLTRANSFERASE"/>
    <property type="match status" value="1"/>
</dbReference>
<dbReference type="Gene3D" id="3.40.50.2000">
    <property type="entry name" value="Glycogen Phosphorylase B"/>
    <property type="match status" value="2"/>
</dbReference>
<protein>
    <submittedName>
        <fullName evidence="1">Uncharacterized protein</fullName>
    </submittedName>
</protein>
<organism evidence="1 2">
    <name type="scientific">Crotalaria pallida</name>
    <name type="common">Smooth rattlebox</name>
    <name type="synonym">Crotalaria striata</name>
    <dbReference type="NCBI Taxonomy" id="3830"/>
    <lineage>
        <taxon>Eukaryota</taxon>
        <taxon>Viridiplantae</taxon>
        <taxon>Streptophyta</taxon>
        <taxon>Embryophyta</taxon>
        <taxon>Tracheophyta</taxon>
        <taxon>Spermatophyta</taxon>
        <taxon>Magnoliopsida</taxon>
        <taxon>eudicotyledons</taxon>
        <taxon>Gunneridae</taxon>
        <taxon>Pentapetalae</taxon>
        <taxon>rosids</taxon>
        <taxon>fabids</taxon>
        <taxon>Fabales</taxon>
        <taxon>Fabaceae</taxon>
        <taxon>Papilionoideae</taxon>
        <taxon>50 kb inversion clade</taxon>
        <taxon>genistoids sensu lato</taxon>
        <taxon>core genistoids</taxon>
        <taxon>Crotalarieae</taxon>
        <taxon>Crotalaria</taxon>
    </lineage>
</organism>
<sequence length="219" mass="24733">MYTWYAMGHLIPFLHLSNKLAKRGHKISFIIPKRTQTKLQHLNLHPHLITFVPIALPHVDGLPHEAETTSDAPKDTLEEKWSSWLGGFKEGSVIYCALGTECLLNQNQLQELLLGLELTEALVSKCQLVLLPGPYTDHVINARKMSIKLKVGVEVEKGEEDGFFTKESVSKAVRIVMDDGNELGREVRANHTKVRNMFQSNNFESSCVDSFCHELQNLL</sequence>
<gene>
    <name evidence="1" type="ORF">RIF29_15902</name>
</gene>